<name>A0ABQ5GH01_9ASTR</name>
<comment type="caution">
    <text evidence="1">The sequence shown here is derived from an EMBL/GenBank/DDBJ whole genome shotgun (WGS) entry which is preliminary data.</text>
</comment>
<gene>
    <name evidence="1" type="ORF">Tco_1040957</name>
</gene>
<reference evidence="1" key="1">
    <citation type="journal article" date="2022" name="Int. J. Mol. Sci.">
        <title>Draft Genome of Tanacetum Coccineum: Genomic Comparison of Closely Related Tanacetum-Family Plants.</title>
        <authorList>
            <person name="Yamashiro T."/>
            <person name="Shiraishi A."/>
            <person name="Nakayama K."/>
            <person name="Satake H."/>
        </authorList>
    </citation>
    <scope>NUCLEOTIDE SEQUENCE</scope>
</reference>
<reference evidence="1" key="2">
    <citation type="submission" date="2022-01" db="EMBL/GenBank/DDBJ databases">
        <authorList>
            <person name="Yamashiro T."/>
            <person name="Shiraishi A."/>
            <person name="Satake H."/>
            <person name="Nakayama K."/>
        </authorList>
    </citation>
    <scope>NUCLEOTIDE SEQUENCE</scope>
</reference>
<dbReference type="Proteomes" id="UP001151760">
    <property type="component" value="Unassembled WGS sequence"/>
</dbReference>
<sequence length="87" mass="9089">MDSSPLGDEEATEPEKVIGVKTIDCEGGGVLEGVKPREGVVRADGVDGLAVVDERGGVLEGVKPREGVVWAYGGWMGLAVVIERLAR</sequence>
<keyword evidence="2" id="KW-1185">Reference proteome</keyword>
<protein>
    <submittedName>
        <fullName evidence="1">Uncharacterized protein</fullName>
    </submittedName>
</protein>
<organism evidence="1 2">
    <name type="scientific">Tanacetum coccineum</name>
    <dbReference type="NCBI Taxonomy" id="301880"/>
    <lineage>
        <taxon>Eukaryota</taxon>
        <taxon>Viridiplantae</taxon>
        <taxon>Streptophyta</taxon>
        <taxon>Embryophyta</taxon>
        <taxon>Tracheophyta</taxon>
        <taxon>Spermatophyta</taxon>
        <taxon>Magnoliopsida</taxon>
        <taxon>eudicotyledons</taxon>
        <taxon>Gunneridae</taxon>
        <taxon>Pentapetalae</taxon>
        <taxon>asterids</taxon>
        <taxon>campanulids</taxon>
        <taxon>Asterales</taxon>
        <taxon>Asteraceae</taxon>
        <taxon>Asteroideae</taxon>
        <taxon>Anthemideae</taxon>
        <taxon>Anthemidinae</taxon>
        <taxon>Tanacetum</taxon>
    </lineage>
</organism>
<dbReference type="EMBL" id="BQNB010018423">
    <property type="protein sequence ID" value="GJT74232.1"/>
    <property type="molecule type" value="Genomic_DNA"/>
</dbReference>
<evidence type="ECO:0000313" key="2">
    <source>
        <dbReference type="Proteomes" id="UP001151760"/>
    </source>
</evidence>
<proteinExistence type="predicted"/>
<evidence type="ECO:0000313" key="1">
    <source>
        <dbReference type="EMBL" id="GJT74232.1"/>
    </source>
</evidence>
<accession>A0ABQ5GH01</accession>